<dbReference type="InterPro" id="IPR052362">
    <property type="entry name" value="HTH-GbsR_regulator"/>
</dbReference>
<evidence type="ECO:0000313" key="6">
    <source>
        <dbReference type="Proteomes" id="UP000199230"/>
    </source>
</evidence>
<dbReference type="InterPro" id="IPR026282">
    <property type="entry name" value="MJ1563"/>
</dbReference>
<dbReference type="InterPro" id="IPR036390">
    <property type="entry name" value="WH_DNA-bd_sf"/>
</dbReference>
<dbReference type="PANTHER" id="PTHR38465">
    <property type="entry name" value="HTH-TYPE TRANSCRIPTIONAL REGULATOR MJ1563-RELATED"/>
    <property type="match status" value="1"/>
</dbReference>
<protein>
    <recommendedName>
        <fullName evidence="4">HTH-type transcriptional regulator</fullName>
    </recommendedName>
</protein>
<organism evidence="5 6">
    <name type="scientific">Tindallia californiensis</name>
    <dbReference type="NCBI Taxonomy" id="159292"/>
    <lineage>
        <taxon>Bacteria</taxon>
        <taxon>Bacillati</taxon>
        <taxon>Bacillota</taxon>
        <taxon>Clostridia</taxon>
        <taxon>Peptostreptococcales</taxon>
        <taxon>Tindalliaceae</taxon>
        <taxon>Tindallia</taxon>
    </lineage>
</organism>
<proteinExistence type="inferred from homology"/>
<evidence type="ECO:0000256" key="2">
    <source>
        <dbReference type="ARBA" id="ARBA00023125"/>
    </source>
</evidence>
<name>A0A1H3Q246_9FIRM</name>
<evidence type="ECO:0000256" key="1">
    <source>
        <dbReference type="ARBA" id="ARBA00023015"/>
    </source>
</evidence>
<dbReference type="EMBL" id="FNPV01000008">
    <property type="protein sequence ID" value="SDZ07564.1"/>
    <property type="molecule type" value="Genomic_DNA"/>
</dbReference>
<accession>A0A1H3Q246</accession>
<dbReference type="STRING" id="159292.SAMN05192546_10835"/>
<keyword evidence="1 4" id="KW-0805">Transcription regulation</keyword>
<evidence type="ECO:0000256" key="3">
    <source>
        <dbReference type="ARBA" id="ARBA00023163"/>
    </source>
</evidence>
<dbReference type="AlphaFoldDB" id="A0A1H3Q246"/>
<dbReference type="SUPFAM" id="SSF46785">
    <property type="entry name" value="Winged helix' DNA-binding domain"/>
    <property type="match status" value="1"/>
</dbReference>
<evidence type="ECO:0000256" key="4">
    <source>
        <dbReference type="PIRNR" id="PIRNR006707"/>
    </source>
</evidence>
<dbReference type="Gene3D" id="1.10.10.10">
    <property type="entry name" value="Winged helix-like DNA-binding domain superfamily/Winged helix DNA-binding domain"/>
    <property type="match status" value="1"/>
</dbReference>
<evidence type="ECO:0000313" key="5">
    <source>
        <dbReference type="EMBL" id="SDZ07564.1"/>
    </source>
</evidence>
<dbReference type="PIRSF" id="PIRSF006707">
    <property type="entry name" value="MJ1563"/>
    <property type="match status" value="1"/>
</dbReference>
<dbReference type="InterPro" id="IPR036388">
    <property type="entry name" value="WH-like_DNA-bd_sf"/>
</dbReference>
<gene>
    <name evidence="5" type="ORF">SAMN05192546_10835</name>
</gene>
<dbReference type="NCBIfam" id="NF047500">
    <property type="entry name" value="choline_R_CudC"/>
    <property type="match status" value="1"/>
</dbReference>
<keyword evidence="3 4" id="KW-0804">Transcription</keyword>
<dbReference type="RefSeq" id="WP_093314513.1">
    <property type="nucleotide sequence ID" value="NZ_FNPV01000008.1"/>
</dbReference>
<dbReference type="PANTHER" id="PTHR38465:SF1">
    <property type="entry name" value="HTH-TYPE TRANSCRIPTIONAL REGULATOR MJ1563-RELATED"/>
    <property type="match status" value="1"/>
</dbReference>
<sequence>MSDQLATSKEQEEIERAKDLVIQAITETMDVYGAAPSVGRLYATMYFVENPITLDEMKDMLEMSKPSMSTGVRALQENGMVNRIWEKGSRKNKYAAEKDFFKSFIRFYCKRWEREYKENLRAIADSQRILQEIMEDDSCDETIRKQAEDYYYQVEDSKKYYRWLERLVESFYSQEIFRHIPKEDL</sequence>
<reference evidence="5 6" key="1">
    <citation type="submission" date="2016-10" db="EMBL/GenBank/DDBJ databases">
        <authorList>
            <person name="de Groot N.N."/>
        </authorList>
    </citation>
    <scope>NUCLEOTIDE SEQUENCE [LARGE SCALE GENOMIC DNA]</scope>
    <source>
        <strain evidence="5 6">APO</strain>
    </source>
</reference>
<dbReference type="OrthoDB" id="9800374at2"/>
<dbReference type="GO" id="GO:0003677">
    <property type="term" value="F:DNA binding"/>
    <property type="evidence" value="ECO:0007669"/>
    <property type="project" value="UniProtKB-UniRule"/>
</dbReference>
<dbReference type="Proteomes" id="UP000199230">
    <property type="component" value="Unassembled WGS sequence"/>
</dbReference>
<comment type="similarity">
    <text evidence="4">Belongs to the GbsR family.</text>
</comment>
<keyword evidence="2 4" id="KW-0238">DNA-binding</keyword>
<keyword evidence="6" id="KW-1185">Reference proteome</keyword>